<accession>F6D323</accession>
<evidence type="ECO:0000313" key="3">
    <source>
        <dbReference type="Proteomes" id="UP000009231"/>
    </source>
</evidence>
<sequence length="139" mass="16742">MVNYWLWVAKEDSMNDNDEVGSCQRWDGCDPDTEIGDYVLIYRISPHRDIKYLGEITKDCFLNTSKLPNEEYYCEFKILSNFEDELELKDMKDETELVEWYPLKNKFHKRLFSITEDYWKVLEKLIISKNQSSKDVFLN</sequence>
<reference evidence="2 3" key="1">
    <citation type="journal article" date="2014" name="Int. J. Syst. Evol. Microbiol.">
        <title>Methanobacterium paludis sp. nov. and a novel strain of Methanobacterium lacus isolated from northern peatlands.</title>
        <authorList>
            <person name="Cadillo-Quiroz H."/>
            <person name="Brauer S.L."/>
            <person name="Goodson N."/>
            <person name="Yavitt J.B."/>
            <person name="Zinder S.H."/>
        </authorList>
    </citation>
    <scope>NUCLEOTIDE SEQUENCE [LARGE SCALE GENOMIC DNA]</scope>
    <source>
        <strain evidence="3">DSM 25820 / JCM 18151 / SWAN1</strain>
    </source>
</reference>
<dbReference type="InterPro" id="IPR015947">
    <property type="entry name" value="PUA-like_sf"/>
</dbReference>
<evidence type="ECO:0000259" key="1">
    <source>
        <dbReference type="Pfam" id="PF01878"/>
    </source>
</evidence>
<feature type="domain" description="EVE" evidence="1">
    <location>
        <begin position="3"/>
        <end position="124"/>
    </location>
</feature>
<dbReference type="Pfam" id="PF01878">
    <property type="entry name" value="EVE"/>
    <property type="match status" value="1"/>
</dbReference>
<dbReference type="OrthoDB" id="70939at2157"/>
<dbReference type="GeneID" id="10667827"/>
<dbReference type="EMBL" id="CP002772">
    <property type="protein sequence ID" value="AEG17386.1"/>
    <property type="molecule type" value="Genomic_DNA"/>
</dbReference>
<dbReference type="AlphaFoldDB" id="F6D323"/>
<gene>
    <name evidence="2" type="ordered locus">MSWAN_0343</name>
</gene>
<dbReference type="InterPro" id="IPR002740">
    <property type="entry name" value="EVE_domain"/>
</dbReference>
<name>F6D323_METPW</name>
<evidence type="ECO:0000313" key="2">
    <source>
        <dbReference type="EMBL" id="AEG17386.1"/>
    </source>
</evidence>
<dbReference type="eggNOG" id="arCOG14109">
    <property type="taxonomic scope" value="Archaea"/>
</dbReference>
<dbReference type="RefSeq" id="WP_013824888.1">
    <property type="nucleotide sequence ID" value="NC_015574.1"/>
</dbReference>
<dbReference type="HOGENOM" id="CLU_1840599_0_0_2"/>
<proteinExistence type="predicted"/>
<keyword evidence="3" id="KW-1185">Reference proteome</keyword>
<dbReference type="Proteomes" id="UP000009231">
    <property type="component" value="Chromosome"/>
</dbReference>
<dbReference type="KEGG" id="mew:MSWAN_0343"/>
<dbReference type="SUPFAM" id="SSF88697">
    <property type="entry name" value="PUA domain-like"/>
    <property type="match status" value="1"/>
</dbReference>
<organism evidence="2 3">
    <name type="scientific">Methanobacterium paludis (strain DSM 25820 / JCM 18151 / SWAN1)</name>
    <dbReference type="NCBI Taxonomy" id="868131"/>
    <lineage>
        <taxon>Archaea</taxon>
        <taxon>Methanobacteriati</taxon>
        <taxon>Methanobacteriota</taxon>
        <taxon>Methanomada group</taxon>
        <taxon>Methanobacteria</taxon>
        <taxon>Methanobacteriales</taxon>
        <taxon>Methanobacteriaceae</taxon>
        <taxon>Methanobacterium</taxon>
    </lineage>
</organism>
<dbReference type="Gene3D" id="3.10.590.10">
    <property type="entry name" value="ph1033 like domains"/>
    <property type="match status" value="1"/>
</dbReference>
<protein>
    <recommendedName>
        <fullName evidence="1">EVE domain-containing protein</fullName>
    </recommendedName>
</protein>